<protein>
    <submittedName>
        <fullName evidence="2">Uncharacterized protein</fullName>
    </submittedName>
</protein>
<organism evidence="2 3">
    <name type="scientific">Nonomuraea maheshkhaliensis</name>
    <dbReference type="NCBI Taxonomy" id="419590"/>
    <lineage>
        <taxon>Bacteria</taxon>
        <taxon>Bacillati</taxon>
        <taxon>Actinomycetota</taxon>
        <taxon>Actinomycetes</taxon>
        <taxon>Streptosporangiales</taxon>
        <taxon>Streptosporangiaceae</taxon>
        <taxon>Nonomuraea</taxon>
    </lineage>
</organism>
<reference evidence="2 3" key="1">
    <citation type="journal article" date="2019" name="Int. J. Syst. Evol. Microbiol.">
        <title>The Global Catalogue of Microorganisms (GCM) 10K type strain sequencing project: providing services to taxonomists for standard genome sequencing and annotation.</title>
        <authorList>
            <consortium name="The Broad Institute Genomics Platform"/>
            <consortium name="The Broad Institute Genome Sequencing Center for Infectious Disease"/>
            <person name="Wu L."/>
            <person name="Ma J."/>
        </authorList>
    </citation>
    <scope>NUCLEOTIDE SEQUENCE [LARGE SCALE GENOMIC DNA]</scope>
    <source>
        <strain evidence="2 3">JCM 13929</strain>
    </source>
</reference>
<feature type="compositionally biased region" description="Basic and acidic residues" evidence="1">
    <location>
        <begin position="61"/>
        <end position="70"/>
    </location>
</feature>
<evidence type="ECO:0000313" key="3">
    <source>
        <dbReference type="Proteomes" id="UP001500064"/>
    </source>
</evidence>
<name>A0ABN2ENX7_9ACTN</name>
<evidence type="ECO:0000256" key="1">
    <source>
        <dbReference type="SAM" id="MobiDB-lite"/>
    </source>
</evidence>
<evidence type="ECO:0000313" key="2">
    <source>
        <dbReference type="EMBL" id="GAA1613210.1"/>
    </source>
</evidence>
<dbReference type="EMBL" id="BAAAMU010000003">
    <property type="protein sequence ID" value="GAA1613210.1"/>
    <property type="molecule type" value="Genomic_DNA"/>
</dbReference>
<comment type="caution">
    <text evidence="2">The sequence shown here is derived from an EMBL/GenBank/DDBJ whole genome shotgun (WGS) entry which is preliminary data.</text>
</comment>
<sequence length="155" mass="17666">MEHDESNVDEPGYVEARRDEFGPFVQVRWGSQVSWRVRAWAWAWAWEKFLRVVSSGVYSPERLRERRDGVEAADNDDPPQPVAVPGAWVRFTISEELGQVTLTGWKPKIFDVPQKVRDQFVTAARAGAFNGLARDWRGLPCDNGEQRETHDGNGP</sequence>
<dbReference type="Proteomes" id="UP001500064">
    <property type="component" value="Unassembled WGS sequence"/>
</dbReference>
<gene>
    <name evidence="2" type="ORF">GCM10009733_006620</name>
</gene>
<proteinExistence type="predicted"/>
<accession>A0ABN2ENX7</accession>
<keyword evidence="3" id="KW-1185">Reference proteome</keyword>
<feature type="region of interest" description="Disordered" evidence="1">
    <location>
        <begin position="61"/>
        <end position="81"/>
    </location>
</feature>